<protein>
    <submittedName>
        <fullName evidence="1">Uncharacterized protein</fullName>
    </submittedName>
</protein>
<accession>A0ACC0K3Z9</accession>
<evidence type="ECO:0000313" key="1">
    <source>
        <dbReference type="EMBL" id="KAI8430895.1"/>
    </source>
</evidence>
<sequence>MELSTTEKECQAREAEEDRKLDIELLHQRAIEAEAEQKREIAEAVEEVRGMNTSWSHHGLCELPRMATRWRHSRPSIPDTHYKYMLKKACSAQLTKPHSIQSITECDNWINLSRLSNRRDESVDSDCCEVPGAEGGEPRAWRASANDVSPQMRIDLDRAPSCPGGCTAQGARPAPSRRAAIQSVACAAPVRCSTSQLGYIYSCSVHKPPTASRRRMRRHEMQYKGAEGGGKEGSQMSRSESSCTPHTPPGPPASASVDSNMPTIYR</sequence>
<gene>
    <name evidence="1" type="ORF">MSG28_001021</name>
</gene>
<comment type="caution">
    <text evidence="1">The sequence shown here is derived from an EMBL/GenBank/DDBJ whole genome shotgun (WGS) entry which is preliminary data.</text>
</comment>
<name>A0ACC0K3Z9_CHOFU</name>
<organism evidence="1 2">
    <name type="scientific">Choristoneura fumiferana</name>
    <name type="common">Spruce budworm moth</name>
    <name type="synonym">Archips fumiferana</name>
    <dbReference type="NCBI Taxonomy" id="7141"/>
    <lineage>
        <taxon>Eukaryota</taxon>
        <taxon>Metazoa</taxon>
        <taxon>Ecdysozoa</taxon>
        <taxon>Arthropoda</taxon>
        <taxon>Hexapoda</taxon>
        <taxon>Insecta</taxon>
        <taxon>Pterygota</taxon>
        <taxon>Neoptera</taxon>
        <taxon>Endopterygota</taxon>
        <taxon>Lepidoptera</taxon>
        <taxon>Glossata</taxon>
        <taxon>Ditrysia</taxon>
        <taxon>Tortricoidea</taxon>
        <taxon>Tortricidae</taxon>
        <taxon>Tortricinae</taxon>
        <taxon>Choristoneura</taxon>
    </lineage>
</organism>
<dbReference type="EMBL" id="CM046131">
    <property type="protein sequence ID" value="KAI8430895.1"/>
    <property type="molecule type" value="Genomic_DNA"/>
</dbReference>
<reference evidence="1 2" key="1">
    <citation type="journal article" date="2022" name="Genome Biol. Evol.">
        <title>The Spruce Budworm Genome: Reconstructing the Evolutionary History of Antifreeze Proteins.</title>
        <authorList>
            <person name="Beliveau C."/>
            <person name="Gagne P."/>
            <person name="Picq S."/>
            <person name="Vernygora O."/>
            <person name="Keeling C.I."/>
            <person name="Pinkney K."/>
            <person name="Doucet D."/>
            <person name="Wen F."/>
            <person name="Johnston J.S."/>
            <person name="Maaroufi H."/>
            <person name="Boyle B."/>
            <person name="Laroche J."/>
            <person name="Dewar K."/>
            <person name="Juretic N."/>
            <person name="Blackburn G."/>
            <person name="Nisole A."/>
            <person name="Brunet B."/>
            <person name="Brandao M."/>
            <person name="Lumley L."/>
            <person name="Duan J."/>
            <person name="Quan G."/>
            <person name="Lucarotti C.J."/>
            <person name="Roe A.D."/>
            <person name="Sperling F.A.H."/>
            <person name="Levesque R.C."/>
            <person name="Cusson M."/>
        </authorList>
    </citation>
    <scope>NUCLEOTIDE SEQUENCE [LARGE SCALE GENOMIC DNA]</scope>
    <source>
        <strain evidence="1">Glfc:IPQL:Cfum</strain>
    </source>
</reference>
<proteinExistence type="predicted"/>
<dbReference type="Proteomes" id="UP001064048">
    <property type="component" value="Chromosome Z"/>
</dbReference>
<evidence type="ECO:0000313" key="2">
    <source>
        <dbReference type="Proteomes" id="UP001064048"/>
    </source>
</evidence>
<keyword evidence="2" id="KW-1185">Reference proteome</keyword>